<feature type="compositionally biased region" description="Low complexity" evidence="1">
    <location>
        <begin position="91"/>
        <end position="102"/>
    </location>
</feature>
<protein>
    <submittedName>
        <fullName evidence="3">Sporulation protein</fullName>
    </submittedName>
</protein>
<keyword evidence="4" id="KW-1185">Reference proteome</keyword>
<feature type="compositionally biased region" description="Low complexity" evidence="1">
    <location>
        <begin position="56"/>
        <end position="84"/>
    </location>
</feature>
<dbReference type="Proteomes" id="UP000215694">
    <property type="component" value="Unassembled WGS sequence"/>
</dbReference>
<dbReference type="SUPFAM" id="SSF55797">
    <property type="entry name" value="PR-1-like"/>
    <property type="match status" value="1"/>
</dbReference>
<dbReference type="NCBIfam" id="TIGR02909">
    <property type="entry name" value="spore_YkwD"/>
    <property type="match status" value="1"/>
</dbReference>
<dbReference type="CDD" id="cd05379">
    <property type="entry name" value="CAP_bacterial"/>
    <property type="match status" value="1"/>
</dbReference>
<dbReference type="Gene3D" id="3.40.33.10">
    <property type="entry name" value="CAP"/>
    <property type="match status" value="1"/>
</dbReference>
<evidence type="ECO:0000259" key="2">
    <source>
        <dbReference type="SMART" id="SM00198"/>
    </source>
</evidence>
<gene>
    <name evidence="3" type="ORF">CHL78_010500</name>
</gene>
<dbReference type="EMBL" id="NOJY02000015">
    <property type="protein sequence ID" value="RDY27226.1"/>
    <property type="molecule type" value="Genomic_DNA"/>
</dbReference>
<comment type="caution">
    <text evidence="3">The sequence shown here is derived from an EMBL/GenBank/DDBJ whole genome shotgun (WGS) entry which is preliminary data.</text>
</comment>
<accession>A0A371J3H7</accession>
<reference evidence="3 4" key="1">
    <citation type="journal article" date="2017" name="Genome Announc.">
        <title>Draft Genome Sequence of Romboutsia weinsteinii sp. nov. Strain CCRI-19649(T) Isolated from Surface Water.</title>
        <authorList>
            <person name="Maheux A.F."/>
            <person name="Boudreau D.K."/>
            <person name="Berube E."/>
            <person name="Boissinot M."/>
            <person name="Cantin P."/>
            <person name="Raymond F."/>
            <person name="Corbeil J."/>
            <person name="Omar R.F."/>
            <person name="Bergeron M.G."/>
        </authorList>
    </citation>
    <scope>NUCLEOTIDE SEQUENCE [LARGE SCALE GENOMIC DNA]</scope>
    <source>
        <strain evidence="3 4">CCRI-19649</strain>
    </source>
</reference>
<dbReference type="OrthoDB" id="9783944at2"/>
<dbReference type="SMART" id="SM00198">
    <property type="entry name" value="SCP"/>
    <property type="match status" value="1"/>
</dbReference>
<feature type="domain" description="SCP" evidence="2">
    <location>
        <begin position="136"/>
        <end position="260"/>
    </location>
</feature>
<dbReference type="PANTHER" id="PTHR31157">
    <property type="entry name" value="SCP DOMAIN-CONTAINING PROTEIN"/>
    <property type="match status" value="1"/>
</dbReference>
<dbReference type="InterPro" id="IPR035940">
    <property type="entry name" value="CAP_sf"/>
</dbReference>
<dbReference type="InterPro" id="IPR014258">
    <property type="entry name" value="CAP_domain_YkwD-like"/>
</dbReference>
<dbReference type="PANTHER" id="PTHR31157:SF1">
    <property type="entry name" value="SCP DOMAIN-CONTAINING PROTEIN"/>
    <property type="match status" value="1"/>
</dbReference>
<sequence length="261" mass="28225">MVPSNALSKTSTSGPKTNTKSKGVIYLCVNGVKYKYQIGSGCINKPSKPEVTPDDNQNNSGNNSGSTEKPGDNNQNNSGNNSGSTEKPEDNNQNNSGNNSGSTEKPEDNNQNNSGNNSESTEKPEDNNQPSGNFASYQQEVVNLVNVERSKQGLKPLTLNAKLSNVATTKSQDMINKNYFDHTSPTYGSPFDMMKQFGISYRTAGENIAMGQRTPSEVVNAWMNSEGHRKNILSANFTEIGVGVAKNSNGSIYWTQMFIGN</sequence>
<dbReference type="InterPro" id="IPR014044">
    <property type="entry name" value="CAP_dom"/>
</dbReference>
<feature type="region of interest" description="Disordered" evidence="1">
    <location>
        <begin position="45"/>
        <end position="133"/>
    </location>
</feature>
<organism evidence="3 4">
    <name type="scientific">Romboutsia weinsteinii</name>
    <dbReference type="NCBI Taxonomy" id="2020949"/>
    <lineage>
        <taxon>Bacteria</taxon>
        <taxon>Bacillati</taxon>
        <taxon>Bacillota</taxon>
        <taxon>Clostridia</taxon>
        <taxon>Peptostreptococcales</taxon>
        <taxon>Peptostreptococcaceae</taxon>
        <taxon>Romboutsia</taxon>
    </lineage>
</organism>
<feature type="region of interest" description="Disordered" evidence="1">
    <location>
        <begin position="1"/>
        <end position="20"/>
    </location>
</feature>
<feature type="compositionally biased region" description="Low complexity" evidence="1">
    <location>
        <begin position="109"/>
        <end position="119"/>
    </location>
</feature>
<proteinExistence type="predicted"/>
<evidence type="ECO:0000313" key="3">
    <source>
        <dbReference type="EMBL" id="RDY27226.1"/>
    </source>
</evidence>
<dbReference type="AlphaFoldDB" id="A0A371J3H7"/>
<evidence type="ECO:0000313" key="4">
    <source>
        <dbReference type="Proteomes" id="UP000215694"/>
    </source>
</evidence>
<name>A0A371J3H7_9FIRM</name>
<evidence type="ECO:0000256" key="1">
    <source>
        <dbReference type="SAM" id="MobiDB-lite"/>
    </source>
</evidence>
<dbReference type="Pfam" id="PF00188">
    <property type="entry name" value="CAP"/>
    <property type="match status" value="1"/>
</dbReference>